<dbReference type="Proteomes" id="UP000243217">
    <property type="component" value="Unassembled WGS sequence"/>
</dbReference>
<dbReference type="InterPro" id="IPR039663">
    <property type="entry name" value="AIP/AIPL1/TTC9"/>
</dbReference>
<comment type="caution">
    <text evidence="3">The sequence shown here is derived from an EMBL/GenBank/DDBJ whole genome shotgun (WGS) entry which is preliminary data.</text>
</comment>
<keyword evidence="4" id="KW-1185">Reference proteome</keyword>
<dbReference type="Gene3D" id="1.25.40.10">
    <property type="entry name" value="Tetratricopeptide repeat domain"/>
    <property type="match status" value="1"/>
</dbReference>
<dbReference type="SUPFAM" id="SSF48452">
    <property type="entry name" value="TPR-like"/>
    <property type="match status" value="1"/>
</dbReference>
<evidence type="ECO:0000313" key="4">
    <source>
        <dbReference type="Proteomes" id="UP000243217"/>
    </source>
</evidence>
<dbReference type="PANTHER" id="PTHR11242">
    <property type="entry name" value="ARYL HYDROCARBON RECEPTOR INTERACTING PROTEIN RELATED"/>
    <property type="match status" value="1"/>
</dbReference>
<keyword evidence="2" id="KW-0802">TPR repeat</keyword>
<dbReference type="PANTHER" id="PTHR11242:SF17">
    <property type="match status" value="1"/>
</dbReference>
<evidence type="ECO:0000256" key="1">
    <source>
        <dbReference type="ARBA" id="ARBA00022737"/>
    </source>
</evidence>
<evidence type="ECO:0000256" key="2">
    <source>
        <dbReference type="ARBA" id="ARBA00022803"/>
    </source>
</evidence>
<reference evidence="3 4" key="1">
    <citation type="journal article" date="2014" name="Genome Biol. Evol.">
        <title>The secreted proteins of Achlya hypogyna and Thraustotheca clavata identify the ancestral oomycete secretome and reveal gene acquisitions by horizontal gene transfer.</title>
        <authorList>
            <person name="Misner I."/>
            <person name="Blouin N."/>
            <person name="Leonard G."/>
            <person name="Richards T.A."/>
            <person name="Lane C.E."/>
        </authorList>
    </citation>
    <scope>NUCLEOTIDE SEQUENCE [LARGE SCALE GENOMIC DNA]</scope>
    <source>
        <strain evidence="3 4">ATCC 34112</strain>
    </source>
</reference>
<dbReference type="OrthoDB" id="298012at2759"/>
<evidence type="ECO:0000313" key="3">
    <source>
        <dbReference type="EMBL" id="OQS05952.1"/>
    </source>
</evidence>
<name>A0A1W0A6P0_9STRA</name>
<dbReference type="SMART" id="SM00028">
    <property type="entry name" value="TPR"/>
    <property type="match status" value="2"/>
</dbReference>
<sequence>MMAKDSPFGNLMAEAVKLKGAQQAQLRPLWDSWPQYFQHSMFMTEPIVSFREKSFDERIEAANEIKTKGNDFFMEKQYEEAVGQYEMALAIFKYCENTDPGWKKKGIHDDDIKVIHTTPDNEQDAKQLTTLMVSLYLNISVCKMRLNEFPIAIAACNDAIKIDPTCSKAYFRRSQALITPLSSGATEFENALHDLEFALKYDPDNLEIRKLYRRLREEEIKQRKLDKATFSGMFDRGSIVPNEELIKPTEEDTVKARSKQIQQELEDAQAVVRMYEAKGDLKSAKDLQDKIDEAKAAVTRKPSYVDFYNPSPEMIQDGKKNGIDLTDVRVQKMLADLQDEHLTKGTTPTTKPRLRSIFFQYCGFNPISLADLSSHEAALLEADEILPTLSNEDIASLLKAEGMDVYSMTQDKEEIKEIVRNVVANKLSELPRQNQAKESKTNTMKPVLCIMVVWILCRLYSSGSLTMLYSTLYSLLPGQERGEFDGFDEF</sequence>
<dbReference type="STRING" id="74557.A0A1W0A6P0"/>
<dbReference type="InterPro" id="IPR011990">
    <property type="entry name" value="TPR-like_helical_dom_sf"/>
</dbReference>
<proteinExistence type="predicted"/>
<gene>
    <name evidence="3" type="ORF">THRCLA_01972</name>
</gene>
<protein>
    <submittedName>
        <fullName evidence="3">Uncharacterized protein</fullName>
    </submittedName>
</protein>
<keyword evidence="1" id="KW-0677">Repeat</keyword>
<dbReference type="AlphaFoldDB" id="A0A1W0A6P0"/>
<organism evidence="3 4">
    <name type="scientific">Thraustotheca clavata</name>
    <dbReference type="NCBI Taxonomy" id="74557"/>
    <lineage>
        <taxon>Eukaryota</taxon>
        <taxon>Sar</taxon>
        <taxon>Stramenopiles</taxon>
        <taxon>Oomycota</taxon>
        <taxon>Saprolegniomycetes</taxon>
        <taxon>Saprolegniales</taxon>
        <taxon>Achlyaceae</taxon>
        <taxon>Thraustotheca</taxon>
    </lineage>
</organism>
<dbReference type="EMBL" id="JNBS01000399">
    <property type="protein sequence ID" value="OQS05952.1"/>
    <property type="molecule type" value="Genomic_DNA"/>
</dbReference>
<accession>A0A1W0A6P0</accession>
<dbReference type="InterPro" id="IPR019734">
    <property type="entry name" value="TPR_rpt"/>
</dbReference>